<dbReference type="EMBL" id="CP015243">
    <property type="protein sequence ID" value="ANF56833.1"/>
    <property type="molecule type" value="Genomic_DNA"/>
</dbReference>
<accession>A0A172YC76</accession>
<dbReference type="Proteomes" id="UP000077875">
    <property type="component" value="Chromosome"/>
</dbReference>
<reference evidence="2 3" key="1">
    <citation type="submission" date="2016-04" db="EMBL/GenBank/DDBJ databases">
        <title>Complete Genome Sequence of Halotalea alkalilenta IHB B 13600.</title>
        <authorList>
            <person name="Swarnkar M.K."/>
            <person name="Sharma A."/>
            <person name="Kaushal K."/>
            <person name="Soni R."/>
            <person name="Rana S."/>
            <person name="Singh A.K."/>
            <person name="Gulati A."/>
        </authorList>
    </citation>
    <scope>NUCLEOTIDE SEQUENCE [LARGE SCALE GENOMIC DNA]</scope>
    <source>
        <strain evidence="2 3">IHB B 13600</strain>
    </source>
</reference>
<name>A0A172YC76_9GAMM</name>
<keyword evidence="1" id="KW-0812">Transmembrane</keyword>
<dbReference type="KEGG" id="haa:A5892_04590"/>
<keyword evidence="1" id="KW-1133">Transmembrane helix</keyword>
<evidence type="ECO:0000313" key="3">
    <source>
        <dbReference type="Proteomes" id="UP000077875"/>
    </source>
</evidence>
<proteinExistence type="predicted"/>
<keyword evidence="1" id="KW-0472">Membrane</keyword>
<gene>
    <name evidence="2" type="ORF">A5892_04590</name>
</gene>
<protein>
    <submittedName>
        <fullName evidence="2">Uncharacterized protein</fullName>
    </submittedName>
</protein>
<organism evidence="2 3">
    <name type="scientific">Halotalea alkalilenta</name>
    <dbReference type="NCBI Taxonomy" id="376489"/>
    <lineage>
        <taxon>Bacteria</taxon>
        <taxon>Pseudomonadati</taxon>
        <taxon>Pseudomonadota</taxon>
        <taxon>Gammaproteobacteria</taxon>
        <taxon>Oceanospirillales</taxon>
        <taxon>Halomonadaceae</taxon>
        <taxon>Halotalea</taxon>
    </lineage>
</organism>
<feature type="transmembrane region" description="Helical" evidence="1">
    <location>
        <begin position="121"/>
        <end position="141"/>
    </location>
</feature>
<keyword evidence="3" id="KW-1185">Reference proteome</keyword>
<feature type="transmembrane region" description="Helical" evidence="1">
    <location>
        <begin position="147"/>
        <end position="168"/>
    </location>
</feature>
<evidence type="ECO:0000256" key="1">
    <source>
        <dbReference type="SAM" id="Phobius"/>
    </source>
</evidence>
<sequence>MGSGARMSVPASTYEGWNESCGPGTMASEREVVEVCRARQKGMKRCVQVPLISSGLQSKSAGLTGQALHCDLPRLGWRILRGKKTPEQMAEPPSIVLAAWRNDQLPVTLEQIYEEESMKKLTAYASVALVAALASLLIQGFVELTFLPRFVLTFGVIGLSCYISYSLLRVRPGNR</sequence>
<dbReference type="AlphaFoldDB" id="A0A172YC76"/>
<evidence type="ECO:0000313" key="2">
    <source>
        <dbReference type="EMBL" id="ANF56833.1"/>
    </source>
</evidence>